<dbReference type="SUPFAM" id="SSF143120">
    <property type="entry name" value="YefM-like"/>
    <property type="match status" value="1"/>
</dbReference>
<comment type="function">
    <text evidence="2">Antitoxin component of a type II toxin-antitoxin (TA) system.</text>
</comment>
<dbReference type="Pfam" id="PF02604">
    <property type="entry name" value="PhdYeFM_antitox"/>
    <property type="match status" value="1"/>
</dbReference>
<comment type="similarity">
    <text evidence="1 2">Belongs to the phD/YefM antitoxin family.</text>
</comment>
<organism evidence="3 4">
    <name type="scientific">Streptomyces turgidiscabies</name>
    <dbReference type="NCBI Taxonomy" id="85558"/>
    <lineage>
        <taxon>Bacteria</taxon>
        <taxon>Bacillati</taxon>
        <taxon>Actinomycetota</taxon>
        <taxon>Actinomycetes</taxon>
        <taxon>Kitasatosporales</taxon>
        <taxon>Streptomycetaceae</taxon>
        <taxon>Streptomyces</taxon>
    </lineage>
</organism>
<name>A0ABU0RXM4_9ACTN</name>
<dbReference type="EMBL" id="JAUSZS010000007">
    <property type="protein sequence ID" value="MDQ0935897.1"/>
    <property type="molecule type" value="Genomic_DNA"/>
</dbReference>
<reference evidence="3 4" key="1">
    <citation type="submission" date="2023-07" db="EMBL/GenBank/DDBJ databases">
        <title>Comparative genomics of wheat-associated soil bacteria to identify genetic determinants of phenazine resistance.</title>
        <authorList>
            <person name="Mouncey N."/>
        </authorList>
    </citation>
    <scope>NUCLEOTIDE SEQUENCE [LARGE SCALE GENOMIC DNA]</scope>
    <source>
        <strain evidence="3 4">W2I16</strain>
    </source>
</reference>
<dbReference type="PANTHER" id="PTHR33713">
    <property type="entry name" value="ANTITOXIN YAFN-RELATED"/>
    <property type="match status" value="1"/>
</dbReference>
<evidence type="ECO:0000256" key="1">
    <source>
        <dbReference type="ARBA" id="ARBA00009981"/>
    </source>
</evidence>
<keyword evidence="4" id="KW-1185">Reference proteome</keyword>
<dbReference type="Proteomes" id="UP001223072">
    <property type="component" value="Unassembled WGS sequence"/>
</dbReference>
<gene>
    <name evidence="3" type="ORF">QFZ49_005869</name>
</gene>
<protein>
    <recommendedName>
        <fullName evidence="2">Antitoxin</fullName>
    </recommendedName>
</protein>
<dbReference type="Gene3D" id="3.40.1620.10">
    <property type="entry name" value="YefM-like domain"/>
    <property type="match status" value="1"/>
</dbReference>
<evidence type="ECO:0000256" key="2">
    <source>
        <dbReference type="RuleBase" id="RU362080"/>
    </source>
</evidence>
<accession>A0ABU0RXM4</accession>
<dbReference type="InterPro" id="IPR006442">
    <property type="entry name" value="Antitoxin_Phd/YefM"/>
</dbReference>
<dbReference type="PANTHER" id="PTHR33713:SF6">
    <property type="entry name" value="ANTITOXIN YEFM"/>
    <property type="match status" value="1"/>
</dbReference>
<evidence type="ECO:0000313" key="3">
    <source>
        <dbReference type="EMBL" id="MDQ0935897.1"/>
    </source>
</evidence>
<dbReference type="InterPro" id="IPR051405">
    <property type="entry name" value="phD/YefM_antitoxin"/>
</dbReference>
<evidence type="ECO:0000313" key="4">
    <source>
        <dbReference type="Proteomes" id="UP001223072"/>
    </source>
</evidence>
<dbReference type="InterPro" id="IPR036165">
    <property type="entry name" value="YefM-like_sf"/>
</dbReference>
<comment type="caution">
    <text evidence="3">The sequence shown here is derived from an EMBL/GenBank/DDBJ whole genome shotgun (WGS) entry which is preliminary data.</text>
</comment>
<dbReference type="NCBIfam" id="TIGR01552">
    <property type="entry name" value="phd_fam"/>
    <property type="match status" value="1"/>
</dbReference>
<sequence length="144" mass="15449">MASVKNVQDVQSAARGFFSPKAAAIMCRAWVRISGGAEIRTRGVLEGGSKLEHMAYEIPVTQARAELADLINKVVYGGERVVVTRHGKPLVALVSAADLERLDKLDAAEEQVISAVSSVREVAAASVERQRFGIAAEHQRPGAR</sequence>
<proteinExistence type="inferred from homology"/>